<gene>
    <name evidence="1" type="ORF">ING2E5A_2939</name>
</gene>
<name>A0A1G4GB22_9BACT</name>
<organism evidence="1 2">
    <name type="scientific">Petrimonas mucosa</name>
    <dbReference type="NCBI Taxonomy" id="1642646"/>
    <lineage>
        <taxon>Bacteria</taxon>
        <taxon>Pseudomonadati</taxon>
        <taxon>Bacteroidota</taxon>
        <taxon>Bacteroidia</taxon>
        <taxon>Bacteroidales</taxon>
        <taxon>Dysgonomonadaceae</taxon>
        <taxon>Petrimonas</taxon>
    </lineage>
</organism>
<evidence type="ECO:0000313" key="1">
    <source>
        <dbReference type="EMBL" id="SCM59734.1"/>
    </source>
</evidence>
<reference evidence="1 2" key="1">
    <citation type="submission" date="2016-08" db="EMBL/GenBank/DDBJ databases">
        <authorList>
            <person name="Seilhamer J.J."/>
        </authorList>
    </citation>
    <scope>NUCLEOTIDE SEQUENCE [LARGE SCALE GENOMIC DNA]</scope>
    <source>
        <strain evidence="1">ING2-E5A</strain>
    </source>
</reference>
<sequence>MPYRRLPNTDLSRIKALKTAIEKAGSTDFQHVAISMRTLSRARSAVSKFERLCLKYQQTLDTQVKANIAFQNRVKNARMYISHFIQVLYMCVMRAEIKPELLELYGLQKRSLILPDLSSNEQLLQWGQQIIAGENRRIAQGGVPIYNPGIAKVKVMYTLFKEGYQTQQLHQKATARTLNEVAVYRNEVDAIILDIWEEVEQFHAGLPPNERLQKNREYGLIYYYRKGETIV</sequence>
<protein>
    <submittedName>
        <fullName evidence="1">Uncharacterized protein</fullName>
    </submittedName>
</protein>
<keyword evidence="2" id="KW-1185">Reference proteome</keyword>
<evidence type="ECO:0000313" key="2">
    <source>
        <dbReference type="Proteomes" id="UP000178485"/>
    </source>
</evidence>
<dbReference type="AlphaFoldDB" id="A0A1G4GB22"/>
<dbReference type="KEGG" id="pmuc:ING2E5A_2939"/>
<dbReference type="Proteomes" id="UP000178485">
    <property type="component" value="Chromosome i"/>
</dbReference>
<dbReference type="EMBL" id="LT608328">
    <property type="protein sequence ID" value="SCM59734.1"/>
    <property type="molecule type" value="Genomic_DNA"/>
</dbReference>
<proteinExistence type="predicted"/>
<dbReference type="STRING" id="1642646.ING2E5A_2939"/>
<dbReference type="RefSeq" id="WP_071137968.1">
    <property type="nucleotide sequence ID" value="NZ_DUQN01000089.1"/>
</dbReference>
<accession>A0A1G4GB22</accession>